<evidence type="ECO:0000259" key="7">
    <source>
        <dbReference type="Pfam" id="PF00905"/>
    </source>
</evidence>
<comment type="caution">
    <text evidence="9">The sequence shown here is derived from an EMBL/GenBank/DDBJ whole genome shotgun (WGS) entry which is preliminary data.</text>
</comment>
<dbReference type="InterPro" id="IPR036138">
    <property type="entry name" value="PBP_dimer_sf"/>
</dbReference>
<dbReference type="PANTHER" id="PTHR30627">
    <property type="entry name" value="PEPTIDOGLYCAN D,D-TRANSPEPTIDASE"/>
    <property type="match status" value="1"/>
</dbReference>
<dbReference type="AlphaFoldDB" id="A0A366EF77"/>
<dbReference type="Proteomes" id="UP000252118">
    <property type="component" value="Unassembled WGS sequence"/>
</dbReference>
<name>A0A366EF77_9BACI</name>
<comment type="similarity">
    <text evidence="3">Belongs to the transpeptidase family.</text>
</comment>
<dbReference type="SUPFAM" id="SSF56519">
    <property type="entry name" value="Penicillin binding protein dimerisation domain"/>
    <property type="match status" value="1"/>
</dbReference>
<evidence type="ECO:0000256" key="2">
    <source>
        <dbReference type="ARBA" id="ARBA00004752"/>
    </source>
</evidence>
<dbReference type="GO" id="GO:0071972">
    <property type="term" value="F:peptidoglycan L,D-transpeptidase activity"/>
    <property type="evidence" value="ECO:0007669"/>
    <property type="project" value="TreeGrafter"/>
</dbReference>
<proteinExistence type="inferred from homology"/>
<dbReference type="GO" id="GO:0008658">
    <property type="term" value="F:penicillin binding"/>
    <property type="evidence" value="ECO:0007669"/>
    <property type="project" value="InterPro"/>
</dbReference>
<evidence type="ECO:0000259" key="8">
    <source>
        <dbReference type="Pfam" id="PF03717"/>
    </source>
</evidence>
<dbReference type="OrthoDB" id="2985542at2"/>
<evidence type="ECO:0000313" key="9">
    <source>
        <dbReference type="EMBL" id="RBP00115.1"/>
    </source>
</evidence>
<dbReference type="Gene3D" id="3.40.710.10">
    <property type="entry name" value="DD-peptidase/beta-lactamase superfamily"/>
    <property type="match status" value="1"/>
</dbReference>
<dbReference type="Pfam" id="PF00905">
    <property type="entry name" value="Transpeptidase"/>
    <property type="match status" value="1"/>
</dbReference>
<protein>
    <recommendedName>
        <fullName evidence="4">serine-type D-Ala-D-Ala carboxypeptidase</fullName>
        <ecNumber evidence="4">3.4.16.4</ecNumber>
    </recommendedName>
</protein>
<evidence type="ECO:0000256" key="6">
    <source>
        <dbReference type="ARBA" id="ARBA00034000"/>
    </source>
</evidence>
<dbReference type="InterPro" id="IPR012338">
    <property type="entry name" value="Beta-lactam/transpept-like"/>
</dbReference>
<evidence type="ECO:0000256" key="3">
    <source>
        <dbReference type="ARBA" id="ARBA00007171"/>
    </source>
</evidence>
<dbReference type="SUPFAM" id="SSF56601">
    <property type="entry name" value="beta-lactamase/transpeptidase-like"/>
    <property type="match status" value="1"/>
</dbReference>
<dbReference type="RefSeq" id="WP_113971301.1">
    <property type="nucleotide sequence ID" value="NZ_QNRJ01000027.1"/>
</dbReference>
<keyword evidence="9" id="KW-0131">Cell cycle</keyword>
<dbReference type="GO" id="GO:0009002">
    <property type="term" value="F:serine-type D-Ala-D-Ala carboxypeptidase activity"/>
    <property type="evidence" value="ECO:0007669"/>
    <property type="project" value="UniProtKB-EC"/>
</dbReference>
<dbReference type="EMBL" id="QNRJ01000027">
    <property type="protein sequence ID" value="RBP00115.1"/>
    <property type="molecule type" value="Genomic_DNA"/>
</dbReference>
<keyword evidence="5" id="KW-0472">Membrane</keyword>
<dbReference type="PANTHER" id="PTHR30627:SF24">
    <property type="entry name" value="PENICILLIN-BINDING PROTEIN 4B"/>
    <property type="match status" value="1"/>
</dbReference>
<feature type="domain" description="Penicillin-binding protein dimerisation" evidence="8">
    <location>
        <begin position="59"/>
        <end position="215"/>
    </location>
</feature>
<comment type="subcellular location">
    <subcellularLocation>
        <location evidence="1">Membrane</location>
    </subcellularLocation>
</comment>
<evidence type="ECO:0000256" key="4">
    <source>
        <dbReference type="ARBA" id="ARBA00012448"/>
    </source>
</evidence>
<dbReference type="GO" id="GO:0071555">
    <property type="term" value="P:cell wall organization"/>
    <property type="evidence" value="ECO:0007669"/>
    <property type="project" value="TreeGrafter"/>
</dbReference>
<dbReference type="GO" id="GO:0005886">
    <property type="term" value="C:plasma membrane"/>
    <property type="evidence" value="ECO:0007669"/>
    <property type="project" value="TreeGrafter"/>
</dbReference>
<dbReference type="Gene3D" id="3.90.1310.10">
    <property type="entry name" value="Penicillin-binding protein 2a (Domain 2)"/>
    <property type="match status" value="1"/>
</dbReference>
<dbReference type="EC" id="3.4.16.4" evidence="4"/>
<dbReference type="InterPro" id="IPR005311">
    <property type="entry name" value="PBP_dimer"/>
</dbReference>
<comment type="pathway">
    <text evidence="2">Cell wall biogenesis; peptidoglycan biosynthesis.</text>
</comment>
<evidence type="ECO:0000256" key="5">
    <source>
        <dbReference type="ARBA" id="ARBA00023136"/>
    </source>
</evidence>
<gene>
    <name evidence="9" type="ORF">DET59_12740</name>
</gene>
<keyword evidence="9" id="KW-0132">Cell division</keyword>
<sequence length="585" mass="64722">MKRKRIRLLSIFLLLALFALAGRLMQLQLFQTESYSKHQINLLEESVSQRTQQLVIDEGRGEFLDRNGEPLTYAEKNVLVLFPFLKKMDWPAEKVADILHVPPQTILSKLAEAKGPIIFGGKEPLQLTESQMSDINGLEIQGVFALTKKFKSTQVPASQLIGVTGENTEVFHKRYPDKVKGANQKIGVSGLQESFDEWLVAEEEAKLIYHVDAIGGPLFGVDVKYLAPANPFYPLNVKTTIDARMQKALEEVADTYNIQKGGLLLLDIEKSEIVASVSRPSMKSRDPFSGGATNYMLKALIPGSVFKTVVAAAAMDEGMVDESRLFACDEGIRGAPAEKPHGNINIKTSLAVSCNRTFADLANELTEKDDHLLDEYAEKVGLLGDIAWKGNVFHYESFPQLQVSAGRIFTSETDREDPNLVSLTGIGQKEVRVTPLGMANMMATIARGGEKYQVSAVSAVEYQNGTKMFSFPKQEAKGETITPYTAMKLQQYLRGVVNSPEGTAPYLQTAAYTIAGKTGTAQTGNYRGEETKENELYNKWFAGYFPFENPKYSLVAVNMDVKINEGGIYPIFKDSVDAIYNLEND</sequence>
<dbReference type="Pfam" id="PF03717">
    <property type="entry name" value="PBP_dimer"/>
    <property type="match status" value="1"/>
</dbReference>
<dbReference type="InterPro" id="IPR050515">
    <property type="entry name" value="Beta-lactam/transpept"/>
</dbReference>
<organism evidence="9 10">
    <name type="scientific">Rossellomorea aquimaris</name>
    <dbReference type="NCBI Taxonomy" id="189382"/>
    <lineage>
        <taxon>Bacteria</taxon>
        <taxon>Bacillati</taxon>
        <taxon>Bacillota</taxon>
        <taxon>Bacilli</taxon>
        <taxon>Bacillales</taxon>
        <taxon>Bacillaceae</taxon>
        <taxon>Rossellomorea</taxon>
    </lineage>
</organism>
<feature type="domain" description="Penicillin-binding protein transpeptidase" evidence="7">
    <location>
        <begin position="262"/>
        <end position="566"/>
    </location>
</feature>
<accession>A0A366EF77</accession>
<reference evidence="9 10" key="1">
    <citation type="submission" date="2018-06" db="EMBL/GenBank/DDBJ databases">
        <title>Freshwater and sediment microbial communities from various areas in North America, analyzing microbe dynamics in response to fracking.</title>
        <authorList>
            <person name="Lamendella R."/>
        </authorList>
    </citation>
    <scope>NUCLEOTIDE SEQUENCE [LARGE SCALE GENOMIC DNA]</scope>
    <source>
        <strain evidence="9 10">97B</strain>
    </source>
</reference>
<comment type="catalytic activity">
    <reaction evidence="6">
        <text>Preferential cleavage: (Ac)2-L-Lys-D-Ala-|-D-Ala. Also transpeptidation of peptidyl-alanyl moieties that are N-acyl substituents of D-alanine.</text>
        <dbReference type="EC" id="3.4.16.4"/>
    </reaction>
</comment>
<evidence type="ECO:0000256" key="1">
    <source>
        <dbReference type="ARBA" id="ARBA00004370"/>
    </source>
</evidence>
<dbReference type="GO" id="GO:0051301">
    <property type="term" value="P:cell division"/>
    <property type="evidence" value="ECO:0007669"/>
    <property type="project" value="UniProtKB-KW"/>
</dbReference>
<evidence type="ECO:0000313" key="10">
    <source>
        <dbReference type="Proteomes" id="UP000252118"/>
    </source>
</evidence>
<dbReference type="InterPro" id="IPR001460">
    <property type="entry name" value="PCN-bd_Tpept"/>
</dbReference>